<keyword evidence="3" id="KW-1185">Reference proteome</keyword>
<organism evidence="2 3">
    <name type="scientific">Tetrapyrgos nigripes</name>
    <dbReference type="NCBI Taxonomy" id="182062"/>
    <lineage>
        <taxon>Eukaryota</taxon>
        <taxon>Fungi</taxon>
        <taxon>Dikarya</taxon>
        <taxon>Basidiomycota</taxon>
        <taxon>Agaricomycotina</taxon>
        <taxon>Agaricomycetes</taxon>
        <taxon>Agaricomycetidae</taxon>
        <taxon>Agaricales</taxon>
        <taxon>Marasmiineae</taxon>
        <taxon>Marasmiaceae</taxon>
        <taxon>Tetrapyrgos</taxon>
    </lineage>
</organism>
<evidence type="ECO:0000313" key="3">
    <source>
        <dbReference type="Proteomes" id="UP000559256"/>
    </source>
</evidence>
<evidence type="ECO:0000313" key="2">
    <source>
        <dbReference type="EMBL" id="KAF5339274.1"/>
    </source>
</evidence>
<dbReference type="Proteomes" id="UP000559256">
    <property type="component" value="Unassembled WGS sequence"/>
</dbReference>
<evidence type="ECO:0000256" key="1">
    <source>
        <dbReference type="SAM" id="MobiDB-lite"/>
    </source>
</evidence>
<feature type="region of interest" description="Disordered" evidence="1">
    <location>
        <begin position="1"/>
        <end position="43"/>
    </location>
</feature>
<dbReference type="EMBL" id="JAACJM010000186">
    <property type="protein sequence ID" value="KAF5339274.1"/>
    <property type="molecule type" value="Genomic_DNA"/>
</dbReference>
<gene>
    <name evidence="2" type="ORF">D9758_013312</name>
</gene>
<accession>A0A8H5CCK4</accession>
<dbReference type="AlphaFoldDB" id="A0A8H5CCK4"/>
<name>A0A8H5CCK4_9AGAR</name>
<proteinExistence type="predicted"/>
<sequence length="132" mass="14530">MGLGLGTQRAEGDTGLSMENSNSLPSTSFAESSNGHMRPGYEYDGVNEIHNKEAEEARDDADAYYANATNTPTMRTTPTHLLLRLFTDMHDQDSEPHPPVYPHFFQAISRVVGGYQVVMPSVLWEVLGQSLG</sequence>
<reference evidence="2 3" key="1">
    <citation type="journal article" date="2020" name="ISME J.">
        <title>Uncovering the hidden diversity of litter-decomposition mechanisms in mushroom-forming fungi.</title>
        <authorList>
            <person name="Floudas D."/>
            <person name="Bentzer J."/>
            <person name="Ahren D."/>
            <person name="Johansson T."/>
            <person name="Persson P."/>
            <person name="Tunlid A."/>
        </authorList>
    </citation>
    <scope>NUCLEOTIDE SEQUENCE [LARGE SCALE GENOMIC DNA]</scope>
    <source>
        <strain evidence="2 3">CBS 291.85</strain>
    </source>
</reference>
<feature type="compositionally biased region" description="Polar residues" evidence="1">
    <location>
        <begin position="17"/>
        <end position="35"/>
    </location>
</feature>
<comment type="caution">
    <text evidence="2">The sequence shown here is derived from an EMBL/GenBank/DDBJ whole genome shotgun (WGS) entry which is preliminary data.</text>
</comment>
<protein>
    <submittedName>
        <fullName evidence="2">Uncharacterized protein</fullName>
    </submittedName>
</protein>